<evidence type="ECO:0000313" key="9">
    <source>
        <dbReference type="EMBL" id="GAA4002457.1"/>
    </source>
</evidence>
<keyword evidence="1" id="KW-0813">Transport</keyword>
<feature type="domain" description="Cytochrome c" evidence="8">
    <location>
        <begin position="79"/>
        <end position="178"/>
    </location>
</feature>
<keyword evidence="2 6" id="KW-0349">Heme</keyword>
<dbReference type="Gene3D" id="1.10.760.10">
    <property type="entry name" value="Cytochrome c-like domain"/>
    <property type="match status" value="1"/>
</dbReference>
<evidence type="ECO:0000256" key="6">
    <source>
        <dbReference type="PROSITE-ProRule" id="PRU00433"/>
    </source>
</evidence>
<name>A0ABP7RUI7_9SPHN</name>
<dbReference type="PROSITE" id="PS51007">
    <property type="entry name" value="CYTC"/>
    <property type="match status" value="1"/>
</dbReference>
<evidence type="ECO:0000256" key="4">
    <source>
        <dbReference type="ARBA" id="ARBA00022982"/>
    </source>
</evidence>
<dbReference type="PRINTS" id="PR00604">
    <property type="entry name" value="CYTCHRMECIAB"/>
</dbReference>
<evidence type="ECO:0000256" key="3">
    <source>
        <dbReference type="ARBA" id="ARBA00022723"/>
    </source>
</evidence>
<proteinExistence type="predicted"/>
<evidence type="ECO:0000256" key="7">
    <source>
        <dbReference type="SAM" id="SignalP"/>
    </source>
</evidence>
<keyword evidence="4" id="KW-0249">Electron transport</keyword>
<organism evidence="9 10">
    <name type="scientific">Sphingomonas humi</name>
    <dbReference type="NCBI Taxonomy" id="335630"/>
    <lineage>
        <taxon>Bacteria</taxon>
        <taxon>Pseudomonadati</taxon>
        <taxon>Pseudomonadota</taxon>
        <taxon>Alphaproteobacteria</taxon>
        <taxon>Sphingomonadales</taxon>
        <taxon>Sphingomonadaceae</taxon>
        <taxon>Sphingomonas</taxon>
    </lineage>
</organism>
<feature type="chain" id="PRO_5046106481" description="Cytochrome c domain-containing protein" evidence="7">
    <location>
        <begin position="21"/>
        <end position="178"/>
    </location>
</feature>
<evidence type="ECO:0000313" key="10">
    <source>
        <dbReference type="Proteomes" id="UP001501310"/>
    </source>
</evidence>
<keyword evidence="10" id="KW-1185">Reference proteome</keyword>
<dbReference type="InterPro" id="IPR009056">
    <property type="entry name" value="Cyt_c-like_dom"/>
</dbReference>
<dbReference type="EMBL" id="BAAAZD010000001">
    <property type="protein sequence ID" value="GAA4002457.1"/>
    <property type="molecule type" value="Genomic_DNA"/>
</dbReference>
<feature type="signal peptide" evidence="7">
    <location>
        <begin position="1"/>
        <end position="20"/>
    </location>
</feature>
<dbReference type="InterPro" id="IPR002327">
    <property type="entry name" value="Cyt_c_1A/1B"/>
</dbReference>
<evidence type="ECO:0000256" key="5">
    <source>
        <dbReference type="ARBA" id="ARBA00023004"/>
    </source>
</evidence>
<gene>
    <name evidence="9" type="ORF">GCM10022211_12170</name>
</gene>
<reference evidence="10" key="1">
    <citation type="journal article" date="2019" name="Int. J. Syst. Evol. Microbiol.">
        <title>The Global Catalogue of Microorganisms (GCM) 10K type strain sequencing project: providing services to taxonomists for standard genome sequencing and annotation.</title>
        <authorList>
            <consortium name="The Broad Institute Genomics Platform"/>
            <consortium name="The Broad Institute Genome Sequencing Center for Infectious Disease"/>
            <person name="Wu L."/>
            <person name="Ma J."/>
        </authorList>
    </citation>
    <scope>NUCLEOTIDE SEQUENCE [LARGE SCALE GENOMIC DNA]</scope>
    <source>
        <strain evidence="10">JCM 16603</strain>
    </source>
</reference>
<sequence length="178" mass="18007">MNRSASLLASALLVGLSVTACGGGDKSSSSGGDTASTTATPATNIAEAAPATAAPAAAAAPAADNVDTVSGAKFADFTGDATKGEAVFVQCKTCHVTDAGVNRIGPSLHAIVGRHSGVEPGYTYSPANKNSGITWTAEKLFQYLENPQRVVPGTKMAFAGIQDPQKRADLIAWLATQK</sequence>
<dbReference type="PANTHER" id="PTHR11961">
    <property type="entry name" value="CYTOCHROME C"/>
    <property type="match status" value="1"/>
</dbReference>
<dbReference type="PROSITE" id="PS51257">
    <property type="entry name" value="PROKAR_LIPOPROTEIN"/>
    <property type="match status" value="1"/>
</dbReference>
<keyword evidence="3 6" id="KW-0479">Metal-binding</keyword>
<keyword evidence="5 6" id="KW-0408">Iron</keyword>
<dbReference type="Pfam" id="PF00034">
    <property type="entry name" value="Cytochrom_C"/>
    <property type="match status" value="1"/>
</dbReference>
<accession>A0ABP7RUI7</accession>
<dbReference type="Proteomes" id="UP001501310">
    <property type="component" value="Unassembled WGS sequence"/>
</dbReference>
<protein>
    <recommendedName>
        <fullName evidence="8">Cytochrome c domain-containing protein</fullName>
    </recommendedName>
</protein>
<keyword evidence="7" id="KW-0732">Signal</keyword>
<dbReference type="InterPro" id="IPR036909">
    <property type="entry name" value="Cyt_c-like_dom_sf"/>
</dbReference>
<evidence type="ECO:0000259" key="8">
    <source>
        <dbReference type="PROSITE" id="PS51007"/>
    </source>
</evidence>
<comment type="caution">
    <text evidence="9">The sequence shown here is derived from an EMBL/GenBank/DDBJ whole genome shotgun (WGS) entry which is preliminary data.</text>
</comment>
<evidence type="ECO:0000256" key="1">
    <source>
        <dbReference type="ARBA" id="ARBA00022448"/>
    </source>
</evidence>
<evidence type="ECO:0000256" key="2">
    <source>
        <dbReference type="ARBA" id="ARBA00022617"/>
    </source>
</evidence>
<dbReference type="SUPFAM" id="SSF46626">
    <property type="entry name" value="Cytochrome c"/>
    <property type="match status" value="1"/>
</dbReference>
<dbReference type="RefSeq" id="WP_344709279.1">
    <property type="nucleotide sequence ID" value="NZ_BAAAZD010000001.1"/>
</dbReference>